<evidence type="ECO:0000259" key="16">
    <source>
        <dbReference type="SMART" id="SM01192"/>
    </source>
</evidence>
<dbReference type="SFLD" id="SFLDS00001">
    <property type="entry name" value="Enolase"/>
    <property type="match status" value="1"/>
</dbReference>
<dbReference type="CDD" id="cd03313">
    <property type="entry name" value="enolase"/>
    <property type="match status" value="1"/>
</dbReference>
<dbReference type="InterPro" id="IPR020810">
    <property type="entry name" value="Enolase_C"/>
</dbReference>
<evidence type="ECO:0000256" key="7">
    <source>
        <dbReference type="ARBA" id="ARBA00022723"/>
    </source>
</evidence>
<dbReference type="InterPro" id="IPR036849">
    <property type="entry name" value="Enolase-like_C_sf"/>
</dbReference>
<evidence type="ECO:0000256" key="9">
    <source>
        <dbReference type="ARBA" id="ARBA00023152"/>
    </source>
</evidence>
<evidence type="ECO:0000256" key="11">
    <source>
        <dbReference type="ARBA" id="ARBA00045763"/>
    </source>
</evidence>
<evidence type="ECO:0000256" key="12">
    <source>
        <dbReference type="HAMAP-Rule" id="MF_00318"/>
    </source>
</evidence>
<sequence length="430" mass="45907">MAKIIKVIGREIMDSRGNPTVEAEVHLEGGFHGMAAAPSGASTGSREALELRDGDKSRYMGKGVLKAVANINGPIRDALLGKDATAQADLDQIMIDVDGTENKDKLGANAILAVSLAAAKAAAAFKGVPLYAHIADLNGTPGQYTMPVPMMNIINGGEHADNNVDIQEFMVQPVGAKNFREALRMGAEIFHNLKKVLQDKGLNTAVGDEGGFAPDLASNAEALAVIKVAVEKAGYILGEDVTLALDCAASEFYKDGQYNLAGEGKVFNANGFSDFLKELTEQYPIASIEDGLDESDWDGWAYQTEILGDKIQLVGDDLFVTNTKILKRGIDNKIGNSILIKFNQIGTLTETLAAIRMAKEAGYTVVISHRSGETEDSTIADLAVGTCAGQIKTGSLSRSDRIAKYNQLLRIEEQLGEKAPYLGRSEIKGQ</sequence>
<feature type="active site" description="Proton donor" evidence="12 13">
    <location>
        <position position="209"/>
    </location>
</feature>
<dbReference type="FunFam" id="3.30.390.10:FF:000001">
    <property type="entry name" value="Enolase"/>
    <property type="match status" value="1"/>
</dbReference>
<dbReference type="OrthoDB" id="9804716at2"/>
<dbReference type="SFLD" id="SFLDF00002">
    <property type="entry name" value="enolase"/>
    <property type="match status" value="1"/>
</dbReference>
<proteinExistence type="inferred from homology"/>
<comment type="cofactor">
    <cofactor evidence="12">
        <name>Mg(2+)</name>
        <dbReference type="ChEBI" id="CHEBI:18420"/>
    </cofactor>
    <text evidence="12">Binds a second Mg(2+) ion via substrate during catalysis.</text>
</comment>
<dbReference type="GO" id="GO:0009986">
    <property type="term" value="C:cell surface"/>
    <property type="evidence" value="ECO:0007669"/>
    <property type="project" value="UniProtKB-SubCell"/>
</dbReference>
<evidence type="ECO:0000256" key="2">
    <source>
        <dbReference type="ARBA" id="ARBA00009604"/>
    </source>
</evidence>
<feature type="binding site" evidence="14">
    <location>
        <position position="289"/>
    </location>
    <ligand>
        <name>substrate</name>
    </ligand>
</feature>
<feature type="binding site" evidence="14">
    <location>
        <position position="316"/>
    </location>
    <ligand>
        <name>substrate</name>
    </ligand>
</feature>
<dbReference type="eggNOG" id="COG0148">
    <property type="taxonomic scope" value="Bacteria"/>
</dbReference>
<dbReference type="Pfam" id="PF00113">
    <property type="entry name" value="Enolase_C"/>
    <property type="match status" value="1"/>
</dbReference>
<feature type="binding site" evidence="12">
    <location>
        <position position="371"/>
    </location>
    <ligand>
        <name>(2R)-2-phosphoglycerate</name>
        <dbReference type="ChEBI" id="CHEBI:58289"/>
    </ligand>
</feature>
<feature type="binding site" evidence="12 15">
    <location>
        <position position="289"/>
    </location>
    <ligand>
        <name>Mg(2+)</name>
        <dbReference type="ChEBI" id="CHEBI:18420"/>
    </ligand>
</feature>
<evidence type="ECO:0000256" key="13">
    <source>
        <dbReference type="PIRSR" id="PIRSR001400-1"/>
    </source>
</evidence>
<feature type="binding site" evidence="14">
    <location>
        <position position="159"/>
    </location>
    <ligand>
        <name>substrate</name>
    </ligand>
</feature>
<comment type="subunit">
    <text evidence="12">Component of the RNA degradosome, a multiprotein complex involved in RNA processing and mRNA degradation.</text>
</comment>
<comment type="similarity">
    <text evidence="2 12">Belongs to the enolase family.</text>
</comment>
<dbReference type="RefSeq" id="WP_013052443.1">
    <property type="nucleotide sequence ID" value="NC_014012.1"/>
</dbReference>
<dbReference type="EMBL" id="AP011177">
    <property type="protein sequence ID" value="BAJ03146.1"/>
    <property type="molecule type" value="Genomic_DNA"/>
</dbReference>
<dbReference type="InterPro" id="IPR020809">
    <property type="entry name" value="Enolase_CS"/>
</dbReference>
<dbReference type="InterPro" id="IPR029017">
    <property type="entry name" value="Enolase-like_N"/>
</dbReference>
<dbReference type="GO" id="GO:0005576">
    <property type="term" value="C:extracellular region"/>
    <property type="evidence" value="ECO:0007669"/>
    <property type="project" value="UniProtKB-SubCell"/>
</dbReference>
<dbReference type="FunFam" id="3.20.20.120:FF:000001">
    <property type="entry name" value="Enolase"/>
    <property type="match status" value="1"/>
</dbReference>
<dbReference type="Gene3D" id="3.20.20.120">
    <property type="entry name" value="Enolase-like C-terminal domain"/>
    <property type="match status" value="1"/>
</dbReference>
<feature type="binding site" evidence="12">
    <location>
        <position position="392"/>
    </location>
    <ligand>
        <name>(2R)-2-phosphoglycerate</name>
        <dbReference type="ChEBI" id="CHEBI:58289"/>
    </ligand>
</feature>
<feature type="binding site" evidence="14">
    <location>
        <begin position="368"/>
        <end position="371"/>
    </location>
    <ligand>
        <name>substrate</name>
    </ligand>
</feature>
<comment type="pathway">
    <text evidence="1 12">Carbohydrate degradation; glycolysis; pyruvate from D-glyceraldehyde 3-phosphate: step 4/5.</text>
</comment>
<feature type="binding site" evidence="14">
    <location>
        <position position="392"/>
    </location>
    <ligand>
        <name>substrate</name>
    </ligand>
</feature>
<dbReference type="Gene3D" id="3.30.390.10">
    <property type="entry name" value="Enolase-like, N-terminal domain"/>
    <property type="match status" value="1"/>
</dbReference>
<comment type="subcellular location">
    <subcellularLocation>
        <location evidence="12">Cytoplasm</location>
    </subcellularLocation>
    <subcellularLocation>
        <location evidence="12">Secreted</location>
    </subcellularLocation>
    <subcellularLocation>
        <location evidence="12">Cell surface</location>
    </subcellularLocation>
    <text evidence="12">Fractions of enolase are present in both the cytoplasm and on the cell surface.</text>
</comment>
<feature type="domain" description="Enolase C-terminal TIM barrel" evidence="16">
    <location>
        <begin position="143"/>
        <end position="429"/>
    </location>
</feature>
<comment type="catalytic activity">
    <reaction evidence="12">
        <text>(2R)-2-phosphoglycerate = phosphoenolpyruvate + H2O</text>
        <dbReference type="Rhea" id="RHEA:10164"/>
        <dbReference type="ChEBI" id="CHEBI:15377"/>
        <dbReference type="ChEBI" id="CHEBI:58289"/>
        <dbReference type="ChEBI" id="CHEBI:58702"/>
        <dbReference type="EC" id="4.2.1.11"/>
    </reaction>
</comment>
<dbReference type="SMART" id="SM01192">
    <property type="entry name" value="Enolase_C"/>
    <property type="match status" value="1"/>
</dbReference>
<dbReference type="Proteomes" id="UP000002350">
    <property type="component" value="Chromosome"/>
</dbReference>
<organism evidence="18 19">
    <name type="scientific">Shewanella violacea (strain JCM 10179 / CIP 106290 / LMG 19151 / DSS12)</name>
    <dbReference type="NCBI Taxonomy" id="637905"/>
    <lineage>
        <taxon>Bacteria</taxon>
        <taxon>Pseudomonadati</taxon>
        <taxon>Pseudomonadota</taxon>
        <taxon>Gammaproteobacteria</taxon>
        <taxon>Alteromonadales</taxon>
        <taxon>Shewanellaceae</taxon>
        <taxon>Shewanella</taxon>
    </lineage>
</organism>
<dbReference type="SFLD" id="SFLDG00178">
    <property type="entry name" value="enolase"/>
    <property type="match status" value="1"/>
</dbReference>
<dbReference type="PIRSF" id="PIRSF001400">
    <property type="entry name" value="Enolase"/>
    <property type="match status" value="1"/>
</dbReference>
<dbReference type="GO" id="GO:0000015">
    <property type="term" value="C:phosphopyruvate hydratase complex"/>
    <property type="evidence" value="ECO:0007669"/>
    <property type="project" value="InterPro"/>
</dbReference>
<evidence type="ECO:0000256" key="5">
    <source>
        <dbReference type="ARBA" id="ARBA00022490"/>
    </source>
</evidence>
<evidence type="ECO:0000256" key="6">
    <source>
        <dbReference type="ARBA" id="ARBA00022525"/>
    </source>
</evidence>
<keyword evidence="5 12" id="KW-0963">Cytoplasm</keyword>
<evidence type="ECO:0000259" key="17">
    <source>
        <dbReference type="SMART" id="SM01193"/>
    </source>
</evidence>
<feature type="binding site" evidence="12">
    <location>
        <position position="167"/>
    </location>
    <ligand>
        <name>(2R)-2-phosphoglycerate</name>
        <dbReference type="ChEBI" id="CHEBI:58289"/>
    </ligand>
</feature>
<dbReference type="UniPathway" id="UPA00109">
    <property type="reaction ID" value="UER00187"/>
</dbReference>
<dbReference type="InterPro" id="IPR000941">
    <property type="entry name" value="Enolase"/>
</dbReference>
<evidence type="ECO:0000256" key="14">
    <source>
        <dbReference type="PIRSR" id="PIRSR001400-2"/>
    </source>
</evidence>
<evidence type="ECO:0000256" key="8">
    <source>
        <dbReference type="ARBA" id="ARBA00022842"/>
    </source>
</evidence>
<feature type="binding site" evidence="12 15">
    <location>
        <position position="316"/>
    </location>
    <ligand>
        <name>Mg(2+)</name>
        <dbReference type="ChEBI" id="CHEBI:18420"/>
    </ligand>
</feature>
<evidence type="ECO:0000256" key="3">
    <source>
        <dbReference type="ARBA" id="ARBA00012058"/>
    </source>
</evidence>
<evidence type="ECO:0000313" key="18">
    <source>
        <dbReference type="EMBL" id="BAJ03146.1"/>
    </source>
</evidence>
<dbReference type="SMART" id="SM01193">
    <property type="entry name" value="Enolase_N"/>
    <property type="match status" value="1"/>
</dbReference>
<dbReference type="PRINTS" id="PR00148">
    <property type="entry name" value="ENOLASE"/>
</dbReference>
<feature type="domain" description="Enolase N-terminal" evidence="17">
    <location>
        <begin position="4"/>
        <end position="134"/>
    </location>
</feature>
<keyword evidence="8 12" id="KW-0460">Magnesium</keyword>
<gene>
    <name evidence="12 18" type="primary">eno</name>
    <name evidence="18" type="ordered locus">SVI_3175</name>
</gene>
<protein>
    <recommendedName>
        <fullName evidence="4 12">Enolase</fullName>
        <ecNumber evidence="3 12">4.2.1.11</ecNumber>
    </recommendedName>
    <alternativeName>
        <fullName evidence="12">2-phospho-D-glycerate hydro-lyase</fullName>
    </alternativeName>
    <alternativeName>
        <fullName evidence="12">2-phosphoglycerate dehydratase</fullName>
    </alternativeName>
</protein>
<evidence type="ECO:0000313" key="19">
    <source>
        <dbReference type="Proteomes" id="UP000002350"/>
    </source>
</evidence>
<dbReference type="AlphaFoldDB" id="D4ZAV1"/>
<keyword evidence="6 12" id="KW-0964">Secreted</keyword>
<comment type="cofactor">
    <cofactor evidence="15">
        <name>Mg(2+)</name>
        <dbReference type="ChEBI" id="CHEBI:18420"/>
    </cofactor>
    <text evidence="15">Mg(2+) is required for catalysis and for stabilizing the dimer.</text>
</comment>
<reference evidence="19" key="1">
    <citation type="journal article" date="2010" name="Mol. Biosyst.">
        <title>Complete genome sequence and comparative analysis of Shewanella violacea, a psychrophilic and piezophilic bacterium from deep sea floor sediments.</title>
        <authorList>
            <person name="Aono E."/>
            <person name="Baba T."/>
            <person name="Ara T."/>
            <person name="Nishi T."/>
            <person name="Nakamichi T."/>
            <person name="Inamoto E."/>
            <person name="Toyonaga H."/>
            <person name="Hasegawa M."/>
            <person name="Takai Y."/>
            <person name="Okumura Y."/>
            <person name="Baba M."/>
            <person name="Tomita M."/>
            <person name="Kato C."/>
            <person name="Oshima T."/>
            <person name="Nakasone K."/>
            <person name="Mori H."/>
        </authorList>
    </citation>
    <scope>NUCLEOTIDE SEQUENCE [LARGE SCALE GENOMIC DNA]</scope>
    <source>
        <strain evidence="19">JCM 10179 / CIP 106290 / LMG 19151 / DSS12</strain>
    </source>
</reference>
<keyword evidence="19" id="KW-1185">Reference proteome</keyword>
<evidence type="ECO:0000256" key="4">
    <source>
        <dbReference type="ARBA" id="ARBA00017068"/>
    </source>
</evidence>
<accession>D4ZAV1</accession>
<dbReference type="GO" id="GO:0000287">
    <property type="term" value="F:magnesium ion binding"/>
    <property type="evidence" value="ECO:0007669"/>
    <property type="project" value="UniProtKB-UniRule"/>
</dbReference>
<dbReference type="InterPro" id="IPR020811">
    <property type="entry name" value="Enolase_N"/>
</dbReference>
<dbReference type="SUPFAM" id="SSF51604">
    <property type="entry name" value="Enolase C-terminal domain-like"/>
    <property type="match status" value="1"/>
</dbReference>
<feature type="binding site" evidence="14">
    <location>
        <position position="168"/>
    </location>
    <ligand>
        <name>substrate</name>
    </ligand>
</feature>
<dbReference type="NCBIfam" id="TIGR01060">
    <property type="entry name" value="eno"/>
    <property type="match status" value="1"/>
</dbReference>
<keyword evidence="9 12" id="KW-0324">Glycolysis</keyword>
<dbReference type="PANTHER" id="PTHR11902:SF1">
    <property type="entry name" value="ENOLASE"/>
    <property type="match status" value="1"/>
</dbReference>
<dbReference type="GO" id="GO:0006096">
    <property type="term" value="P:glycolytic process"/>
    <property type="evidence" value="ECO:0007669"/>
    <property type="project" value="UniProtKB-UniRule"/>
</dbReference>
<dbReference type="SUPFAM" id="SSF54826">
    <property type="entry name" value="Enolase N-terminal domain-like"/>
    <property type="match status" value="1"/>
</dbReference>
<feature type="active site" description="Proton acceptor" evidence="12 13">
    <location>
        <position position="341"/>
    </location>
</feature>
<dbReference type="HOGENOM" id="CLU_031223_2_1_6"/>
<dbReference type="KEGG" id="svo:SVI_3175"/>
<evidence type="ECO:0000256" key="1">
    <source>
        <dbReference type="ARBA" id="ARBA00005031"/>
    </source>
</evidence>
<feature type="binding site" evidence="12 15">
    <location>
        <position position="246"/>
    </location>
    <ligand>
        <name>Mg(2+)</name>
        <dbReference type="ChEBI" id="CHEBI:18420"/>
    </ligand>
</feature>
<dbReference type="PROSITE" id="PS00164">
    <property type="entry name" value="ENOLASE"/>
    <property type="match status" value="1"/>
</dbReference>
<feature type="binding site" evidence="12">
    <location>
        <position position="370"/>
    </location>
    <ligand>
        <name>(2R)-2-phosphoglycerate</name>
        <dbReference type="ChEBI" id="CHEBI:58289"/>
    </ligand>
</feature>
<name>D4ZAV1_SHEVD</name>
<keyword evidence="7 12" id="KW-0479">Metal-binding</keyword>
<dbReference type="GO" id="GO:0004634">
    <property type="term" value="F:phosphopyruvate hydratase activity"/>
    <property type="evidence" value="ECO:0007669"/>
    <property type="project" value="UniProtKB-UniRule"/>
</dbReference>
<comment type="function">
    <text evidence="11 12">Catalyzes the reversible conversion of 2-phosphoglycerate (2-PG) into phosphoenolpyruvate (PEP). It is essential for the degradation of carbohydrates via glycolysis.</text>
</comment>
<dbReference type="STRING" id="637905.SVI_3175"/>
<evidence type="ECO:0000256" key="15">
    <source>
        <dbReference type="PIRSR" id="PIRSR001400-3"/>
    </source>
</evidence>
<dbReference type="HAMAP" id="MF_00318">
    <property type="entry name" value="Enolase"/>
    <property type="match status" value="1"/>
</dbReference>
<dbReference type="Pfam" id="PF03952">
    <property type="entry name" value="Enolase_N"/>
    <property type="match status" value="1"/>
</dbReference>
<dbReference type="PANTHER" id="PTHR11902">
    <property type="entry name" value="ENOLASE"/>
    <property type="match status" value="1"/>
</dbReference>
<feature type="binding site" evidence="12">
    <location>
        <position position="341"/>
    </location>
    <ligand>
        <name>(2R)-2-phosphoglycerate</name>
        <dbReference type="ChEBI" id="CHEBI:58289"/>
    </ligand>
</feature>
<keyword evidence="10 12" id="KW-0456">Lyase</keyword>
<evidence type="ECO:0000256" key="10">
    <source>
        <dbReference type="ARBA" id="ARBA00023239"/>
    </source>
</evidence>
<dbReference type="EC" id="4.2.1.11" evidence="3 12"/>